<evidence type="ECO:0000313" key="6">
    <source>
        <dbReference type="Proteomes" id="UP000252086"/>
    </source>
</evidence>
<proteinExistence type="predicted"/>
<comment type="caution">
    <text evidence="5">The sequence shown here is derived from an EMBL/GenBank/DDBJ whole genome shotgun (WGS) entry which is preliminary data.</text>
</comment>
<dbReference type="RefSeq" id="WP_113873325.1">
    <property type="nucleotide sequence ID" value="NZ_QNRF01000002.1"/>
</dbReference>
<dbReference type="InterPro" id="IPR046342">
    <property type="entry name" value="CBS_dom_sf"/>
</dbReference>
<dbReference type="InterPro" id="IPR018821">
    <property type="entry name" value="DUF294_put_nucleoTrafse_sb-bd"/>
</dbReference>
<dbReference type="SMART" id="SM00100">
    <property type="entry name" value="cNMP"/>
    <property type="match status" value="1"/>
</dbReference>
<evidence type="ECO:0000259" key="3">
    <source>
        <dbReference type="PROSITE" id="PS50042"/>
    </source>
</evidence>
<dbReference type="AlphaFoldDB" id="A0A366D406"/>
<dbReference type="InterPro" id="IPR018490">
    <property type="entry name" value="cNMP-bd_dom_sf"/>
</dbReference>
<feature type="domain" description="CBS" evidence="4">
    <location>
        <begin position="224"/>
        <end position="281"/>
    </location>
</feature>
<dbReference type="InterPro" id="IPR005105">
    <property type="entry name" value="GlnD_Uridyltrans_N"/>
</dbReference>
<keyword evidence="6" id="KW-1185">Reference proteome</keyword>
<dbReference type="PROSITE" id="PS51371">
    <property type="entry name" value="CBS"/>
    <property type="match status" value="2"/>
</dbReference>
<dbReference type="SUPFAM" id="SSF54631">
    <property type="entry name" value="CBS-domain pair"/>
    <property type="match status" value="1"/>
</dbReference>
<dbReference type="Proteomes" id="UP000252086">
    <property type="component" value="Unassembled WGS sequence"/>
</dbReference>
<dbReference type="SMART" id="SM00116">
    <property type="entry name" value="CBS"/>
    <property type="match status" value="2"/>
</dbReference>
<dbReference type="CDD" id="cd05401">
    <property type="entry name" value="NT_GlnE_GlnD_like"/>
    <property type="match status" value="1"/>
</dbReference>
<evidence type="ECO:0000256" key="1">
    <source>
        <dbReference type="ARBA" id="ARBA00023122"/>
    </source>
</evidence>
<dbReference type="SUPFAM" id="SSF51206">
    <property type="entry name" value="cAMP-binding domain-like"/>
    <property type="match status" value="1"/>
</dbReference>
<organism evidence="5 6">
    <name type="scientific">Marinomonas aquiplantarum</name>
    <dbReference type="NCBI Taxonomy" id="491951"/>
    <lineage>
        <taxon>Bacteria</taxon>
        <taxon>Pseudomonadati</taxon>
        <taxon>Pseudomonadota</taxon>
        <taxon>Gammaproteobacteria</taxon>
        <taxon>Oceanospirillales</taxon>
        <taxon>Oceanospirillaceae</taxon>
        <taxon>Marinomonas</taxon>
    </lineage>
</organism>
<dbReference type="CDD" id="cd00038">
    <property type="entry name" value="CAP_ED"/>
    <property type="match status" value="1"/>
</dbReference>
<dbReference type="GO" id="GO:0008773">
    <property type="term" value="F:[protein-PII] uridylyltransferase activity"/>
    <property type="evidence" value="ECO:0007669"/>
    <property type="project" value="InterPro"/>
</dbReference>
<dbReference type="InterPro" id="IPR000644">
    <property type="entry name" value="CBS_dom"/>
</dbReference>
<feature type="domain" description="Cyclic nucleotide-binding" evidence="3">
    <location>
        <begin position="18"/>
        <end position="116"/>
    </location>
</feature>
<dbReference type="PANTHER" id="PTHR43080:SF2">
    <property type="entry name" value="CBS DOMAIN-CONTAINING PROTEIN"/>
    <property type="match status" value="1"/>
</dbReference>
<evidence type="ECO:0000313" key="5">
    <source>
        <dbReference type="EMBL" id="RBO84676.1"/>
    </source>
</evidence>
<dbReference type="PROSITE" id="PS50042">
    <property type="entry name" value="CNMP_BINDING_3"/>
    <property type="match status" value="1"/>
</dbReference>
<dbReference type="PANTHER" id="PTHR43080">
    <property type="entry name" value="CBS DOMAIN-CONTAINING PROTEIN CBSX3, MITOCHONDRIAL"/>
    <property type="match status" value="1"/>
</dbReference>
<dbReference type="InterPro" id="IPR000595">
    <property type="entry name" value="cNMP-bd_dom"/>
</dbReference>
<dbReference type="InterPro" id="IPR014710">
    <property type="entry name" value="RmlC-like_jellyroll"/>
</dbReference>
<dbReference type="Pfam" id="PF10335">
    <property type="entry name" value="DUF294_C"/>
    <property type="match status" value="1"/>
</dbReference>
<dbReference type="OrthoDB" id="9808528at2"/>
<dbReference type="Pfam" id="PF00027">
    <property type="entry name" value="cNMP_binding"/>
    <property type="match status" value="1"/>
</dbReference>
<feature type="domain" description="CBS" evidence="4">
    <location>
        <begin position="160"/>
        <end position="219"/>
    </location>
</feature>
<protein>
    <submittedName>
        <fullName evidence="5">Cyclic nucleotide-binding protein</fullName>
    </submittedName>
</protein>
<evidence type="ECO:0000256" key="2">
    <source>
        <dbReference type="PROSITE-ProRule" id="PRU00703"/>
    </source>
</evidence>
<keyword evidence="1 2" id="KW-0129">CBS domain</keyword>
<dbReference type="InterPro" id="IPR051257">
    <property type="entry name" value="Diverse_CBS-Domain"/>
</dbReference>
<dbReference type="CDD" id="cd04587">
    <property type="entry name" value="CBS_pair_CAP-ED_NT_Pol-beta-like_DUF294_assoc"/>
    <property type="match status" value="1"/>
</dbReference>
<name>A0A366D406_9GAMM</name>
<dbReference type="Pfam" id="PF00571">
    <property type="entry name" value="CBS"/>
    <property type="match status" value="2"/>
</dbReference>
<dbReference type="Gene3D" id="2.60.120.10">
    <property type="entry name" value="Jelly Rolls"/>
    <property type="match status" value="1"/>
</dbReference>
<dbReference type="Pfam" id="PF03445">
    <property type="entry name" value="DUF294"/>
    <property type="match status" value="1"/>
</dbReference>
<dbReference type="Gene3D" id="3.10.580.10">
    <property type="entry name" value="CBS-domain"/>
    <property type="match status" value="1"/>
</dbReference>
<dbReference type="EMBL" id="QNRF01000002">
    <property type="protein sequence ID" value="RBO84676.1"/>
    <property type="molecule type" value="Genomic_DNA"/>
</dbReference>
<gene>
    <name evidence="5" type="ORF">DFP76_10273</name>
</gene>
<evidence type="ECO:0000259" key="4">
    <source>
        <dbReference type="PROSITE" id="PS51371"/>
    </source>
</evidence>
<accession>A0A366D406</accession>
<reference evidence="5 6" key="1">
    <citation type="submission" date="2018-06" db="EMBL/GenBank/DDBJ databases">
        <title>Genomic Encyclopedia of Type Strains, Phase III (KMG-III): the genomes of soil and plant-associated and newly described type strains.</title>
        <authorList>
            <person name="Whitman W."/>
        </authorList>
    </citation>
    <scope>NUCLEOTIDE SEQUENCE [LARGE SCALE GENOMIC DNA]</scope>
    <source>
        <strain evidence="5 6">CECT 7732</strain>
    </source>
</reference>
<sequence>MAAIDIPEVHKFIESTPPFASLSDQERKQLLSGVAMLYVRQGQTLVLEDEAATVHLIRRGACEIRTPKDGLVDQIADGECFGVSSVMAQNPDGLKVVAMEDSLVYRFDKSRFQDMLKQNDAFGLFFEHTQLHRRRKLSRRRDSELASPALQLSTSISHIMTRQLVQADPSESVQTIAMRMTEARVSSILILEEDALLGIVTDRDLRSRILALGGSAQAVVADIMTHSPVTLSPDALVMQAQTLMSERNIHHLPIVEETGEVVGMLTAADLLRHQELSPLLFINQIHRQTSVESLARICQQWPTLIINLIVTDMKPADIGKVLATVSDNLTKRLIELAVVALGEAPMDFQFLVFGSQARQDQSLGSDQDNGLMLEREPDATEAAYFADLSEFVCKGLASCGIRLCPGNIMASNPQWRKTQQGWQQAFAQWIKSAAPSALLHASIFFDIRCVFGDDAPVKRLIEGMQVEVAQNSMFLATLTRTAIATKPPLGFFRHFLLESSGEHKHQLDLKHQGLALINDLGRLYGLSCKVYRESTLERIEQAIREHLISVDTARNLMDAWDHLNGLRLEAQSRHWQVSGTASAYLDPKKLSPLERKHLKTTFSIISDVQDIAQQRFLRGYS</sequence>